<organism evidence="5 6">
    <name type="scientific">Amycolatopsis sulphurea</name>
    <dbReference type="NCBI Taxonomy" id="76022"/>
    <lineage>
        <taxon>Bacteria</taxon>
        <taxon>Bacillati</taxon>
        <taxon>Actinomycetota</taxon>
        <taxon>Actinomycetes</taxon>
        <taxon>Pseudonocardiales</taxon>
        <taxon>Pseudonocardiaceae</taxon>
        <taxon>Amycolatopsis</taxon>
    </lineage>
</organism>
<evidence type="ECO:0000256" key="3">
    <source>
        <dbReference type="ARBA" id="ARBA00023027"/>
    </source>
</evidence>
<dbReference type="PROSITE" id="PS00061">
    <property type="entry name" value="ADH_SHORT"/>
    <property type="match status" value="1"/>
</dbReference>
<dbReference type="PANTHER" id="PTHR42760:SF133">
    <property type="entry name" value="3-OXOACYL-[ACYL-CARRIER-PROTEIN] REDUCTASE"/>
    <property type="match status" value="1"/>
</dbReference>
<reference evidence="5 6" key="1">
    <citation type="submission" date="2017-10" db="EMBL/GenBank/DDBJ databases">
        <title>Sequencing the genomes of 1000 actinobacteria strains.</title>
        <authorList>
            <person name="Klenk H.-P."/>
        </authorList>
    </citation>
    <scope>NUCLEOTIDE SEQUENCE [LARGE SCALE GENOMIC DNA]</scope>
    <source>
        <strain evidence="5 6">DSM 46092</strain>
    </source>
</reference>
<dbReference type="PANTHER" id="PTHR42760">
    <property type="entry name" value="SHORT-CHAIN DEHYDROGENASES/REDUCTASES FAMILY MEMBER"/>
    <property type="match status" value="1"/>
</dbReference>
<dbReference type="EMBL" id="PDJK01000002">
    <property type="protein sequence ID" value="PFG50715.1"/>
    <property type="molecule type" value="Genomic_DNA"/>
</dbReference>
<evidence type="ECO:0000256" key="1">
    <source>
        <dbReference type="ARBA" id="ARBA00006484"/>
    </source>
</evidence>
<evidence type="ECO:0000256" key="2">
    <source>
        <dbReference type="ARBA" id="ARBA00023002"/>
    </source>
</evidence>
<evidence type="ECO:0000313" key="5">
    <source>
        <dbReference type="EMBL" id="PFG50715.1"/>
    </source>
</evidence>
<keyword evidence="2" id="KW-0560">Oxidoreductase</keyword>
<comment type="caution">
    <text evidence="5">The sequence shown here is derived from an EMBL/GenBank/DDBJ whole genome shotgun (WGS) entry which is preliminary data.</text>
</comment>
<proteinExistence type="inferred from homology"/>
<gene>
    <name evidence="5" type="ORF">ATK36_5962</name>
</gene>
<dbReference type="InterPro" id="IPR020904">
    <property type="entry name" value="Sc_DH/Rdtase_CS"/>
</dbReference>
<dbReference type="PRINTS" id="PR00081">
    <property type="entry name" value="GDHRDH"/>
</dbReference>
<dbReference type="Gene3D" id="3.40.50.720">
    <property type="entry name" value="NAD(P)-binding Rossmann-like Domain"/>
    <property type="match status" value="1"/>
</dbReference>
<dbReference type="NCBIfam" id="TIGR03971">
    <property type="entry name" value="SDR_subfam_1"/>
    <property type="match status" value="1"/>
</dbReference>
<dbReference type="InterPro" id="IPR023985">
    <property type="entry name" value="SDR_subfam_1"/>
</dbReference>
<dbReference type="GO" id="GO:0016616">
    <property type="term" value="F:oxidoreductase activity, acting on the CH-OH group of donors, NAD or NADP as acceptor"/>
    <property type="evidence" value="ECO:0007669"/>
    <property type="project" value="TreeGrafter"/>
</dbReference>
<dbReference type="PRINTS" id="PR00080">
    <property type="entry name" value="SDRFAMILY"/>
</dbReference>
<accession>A0A2A9FJV8</accession>
<sequence>MPRFDGRVVFITGGARGQGREHAVRFAQAGADVVLVDVPEQVESVPYPLGTSGDLHETVSLVEKQGRRALAIEADVRRSDQMRAAVEQAVDEFGAVDIAVANAGIVTYRHLSDMDDQMWRDTIDVNLTGVANTVRAVLGHMLERRYGRIVVTSSQAGRRGVPNLAHYSASKWGLIGLVKSIALEVAPAGGITCNAVLPGAVDTPMMHHDEVYAVFAPDVPAPTLSDLEERLGRLNPMPITWIESSDISHAVLHLASEEARYVSGTTIDVAAAFNANNS</sequence>
<dbReference type="InterPro" id="IPR036291">
    <property type="entry name" value="NAD(P)-bd_dom_sf"/>
</dbReference>
<dbReference type="SUPFAM" id="SSF51735">
    <property type="entry name" value="NAD(P)-binding Rossmann-fold domains"/>
    <property type="match status" value="1"/>
</dbReference>
<keyword evidence="6" id="KW-1185">Reference proteome</keyword>
<dbReference type="InterPro" id="IPR002347">
    <property type="entry name" value="SDR_fam"/>
</dbReference>
<dbReference type="AlphaFoldDB" id="A0A2A9FJV8"/>
<protein>
    <submittedName>
        <fullName evidence="5">SDR family mycofactocin-dependent oxidoreductase</fullName>
    </submittedName>
</protein>
<evidence type="ECO:0000256" key="4">
    <source>
        <dbReference type="RuleBase" id="RU000363"/>
    </source>
</evidence>
<name>A0A2A9FJV8_9PSEU</name>
<evidence type="ECO:0000313" key="6">
    <source>
        <dbReference type="Proteomes" id="UP000243542"/>
    </source>
</evidence>
<dbReference type="FunFam" id="3.40.50.720:FF:000084">
    <property type="entry name" value="Short-chain dehydrogenase reductase"/>
    <property type="match status" value="1"/>
</dbReference>
<keyword evidence="3" id="KW-0520">NAD</keyword>
<comment type="similarity">
    <text evidence="1 4">Belongs to the short-chain dehydrogenases/reductases (SDR) family.</text>
</comment>
<dbReference type="CDD" id="cd05233">
    <property type="entry name" value="SDR_c"/>
    <property type="match status" value="1"/>
</dbReference>
<dbReference type="RefSeq" id="WP_098514391.1">
    <property type="nucleotide sequence ID" value="NZ_JBIAKZ010000033.1"/>
</dbReference>
<dbReference type="Pfam" id="PF00106">
    <property type="entry name" value="adh_short"/>
    <property type="match status" value="1"/>
</dbReference>
<dbReference type="Proteomes" id="UP000243542">
    <property type="component" value="Unassembled WGS sequence"/>
</dbReference>